<name>A0AAE1Y222_9LAMI</name>
<protein>
    <submittedName>
        <fullName evidence="2">Uncharacterized protein</fullName>
    </submittedName>
</protein>
<keyword evidence="1" id="KW-0175">Coiled coil</keyword>
<dbReference type="Proteomes" id="UP001293254">
    <property type="component" value="Unassembled WGS sequence"/>
</dbReference>
<evidence type="ECO:0000313" key="2">
    <source>
        <dbReference type="EMBL" id="KAK4421633.1"/>
    </source>
</evidence>
<dbReference type="AlphaFoldDB" id="A0AAE1Y222"/>
<proteinExistence type="predicted"/>
<keyword evidence="3" id="KW-1185">Reference proteome</keyword>
<evidence type="ECO:0000256" key="1">
    <source>
        <dbReference type="SAM" id="Coils"/>
    </source>
</evidence>
<organism evidence="2 3">
    <name type="scientific">Sesamum alatum</name>
    <dbReference type="NCBI Taxonomy" id="300844"/>
    <lineage>
        <taxon>Eukaryota</taxon>
        <taxon>Viridiplantae</taxon>
        <taxon>Streptophyta</taxon>
        <taxon>Embryophyta</taxon>
        <taxon>Tracheophyta</taxon>
        <taxon>Spermatophyta</taxon>
        <taxon>Magnoliopsida</taxon>
        <taxon>eudicotyledons</taxon>
        <taxon>Gunneridae</taxon>
        <taxon>Pentapetalae</taxon>
        <taxon>asterids</taxon>
        <taxon>lamiids</taxon>
        <taxon>Lamiales</taxon>
        <taxon>Pedaliaceae</taxon>
        <taxon>Sesamum</taxon>
    </lineage>
</organism>
<gene>
    <name evidence="2" type="ORF">Salat_2113900</name>
</gene>
<evidence type="ECO:0000313" key="3">
    <source>
        <dbReference type="Proteomes" id="UP001293254"/>
    </source>
</evidence>
<comment type="caution">
    <text evidence="2">The sequence shown here is derived from an EMBL/GenBank/DDBJ whole genome shotgun (WGS) entry which is preliminary data.</text>
</comment>
<dbReference type="EMBL" id="JACGWO010000008">
    <property type="protein sequence ID" value="KAK4421633.1"/>
    <property type="molecule type" value="Genomic_DNA"/>
</dbReference>
<reference evidence="2" key="1">
    <citation type="submission" date="2020-06" db="EMBL/GenBank/DDBJ databases">
        <authorList>
            <person name="Li T."/>
            <person name="Hu X."/>
            <person name="Zhang T."/>
            <person name="Song X."/>
            <person name="Zhang H."/>
            <person name="Dai N."/>
            <person name="Sheng W."/>
            <person name="Hou X."/>
            <person name="Wei L."/>
        </authorList>
    </citation>
    <scope>NUCLEOTIDE SEQUENCE</scope>
    <source>
        <strain evidence="2">3651</strain>
        <tissue evidence="2">Leaf</tissue>
    </source>
</reference>
<accession>A0AAE1Y222</accession>
<feature type="coiled-coil region" evidence="1">
    <location>
        <begin position="87"/>
        <end position="132"/>
    </location>
</feature>
<sequence length="263" mass="29214">MVGEKRVPDWAIYNQTSTLRMHAGQDSWELFNAILCIPDQAILGRKSHVKVEENFAHCMMKACAFGHNLSLKCCTFHEGKKLLATLNINLLLEVEALKAQISELKTSNKTKVADLEAQLQRCTNEIVNIRLKALDEGEQKAFDQGRTKGFEEGLVEGRAIYLSSHEHQALLPETRVAAARDFMKCPAFGVALEIKTAKLTIDAFELCRAQVNTLGGFVAGFNSRLDPTLHAKIQIPVMEEPPAAEPNEFDVPMDEIKEAAPEP</sequence>
<reference evidence="2" key="2">
    <citation type="journal article" date="2024" name="Plant">
        <title>Genomic evolution and insights into agronomic trait innovations of Sesamum species.</title>
        <authorList>
            <person name="Miao H."/>
            <person name="Wang L."/>
            <person name="Qu L."/>
            <person name="Liu H."/>
            <person name="Sun Y."/>
            <person name="Le M."/>
            <person name="Wang Q."/>
            <person name="Wei S."/>
            <person name="Zheng Y."/>
            <person name="Lin W."/>
            <person name="Duan Y."/>
            <person name="Cao H."/>
            <person name="Xiong S."/>
            <person name="Wang X."/>
            <person name="Wei L."/>
            <person name="Li C."/>
            <person name="Ma Q."/>
            <person name="Ju M."/>
            <person name="Zhao R."/>
            <person name="Li G."/>
            <person name="Mu C."/>
            <person name="Tian Q."/>
            <person name="Mei H."/>
            <person name="Zhang T."/>
            <person name="Gao T."/>
            <person name="Zhang H."/>
        </authorList>
    </citation>
    <scope>NUCLEOTIDE SEQUENCE</scope>
    <source>
        <strain evidence="2">3651</strain>
    </source>
</reference>